<evidence type="ECO:0000313" key="1">
    <source>
        <dbReference type="EMBL" id="KAH8005019.1"/>
    </source>
</evidence>
<dbReference type="Proteomes" id="UP000827872">
    <property type="component" value="Linkage Group LG04"/>
</dbReference>
<reference evidence="1" key="1">
    <citation type="submission" date="2021-08" db="EMBL/GenBank/DDBJ databases">
        <title>The first chromosome-level gecko genome reveals the dynamic sex chromosomes of Neotropical dwarf geckos (Sphaerodactylidae: Sphaerodactylus).</title>
        <authorList>
            <person name="Pinto B.J."/>
            <person name="Keating S.E."/>
            <person name="Gamble T."/>
        </authorList>
    </citation>
    <scope>NUCLEOTIDE SEQUENCE</scope>
    <source>
        <strain evidence="1">TG3544</strain>
    </source>
</reference>
<proteinExistence type="predicted"/>
<keyword evidence="2" id="KW-1185">Reference proteome</keyword>
<evidence type="ECO:0000313" key="2">
    <source>
        <dbReference type="Proteomes" id="UP000827872"/>
    </source>
</evidence>
<name>A0ACB8FIY9_9SAUR</name>
<protein>
    <submittedName>
        <fullName evidence="1">Uncharacterized protein</fullName>
    </submittedName>
</protein>
<comment type="caution">
    <text evidence="1">The sequence shown here is derived from an EMBL/GenBank/DDBJ whole genome shotgun (WGS) entry which is preliminary data.</text>
</comment>
<gene>
    <name evidence="1" type="ORF">K3G42_022369</name>
</gene>
<sequence length="295" mass="34522">MLNIIALWSLIPVGATASTSLLQLLGCNHGPWSDGERMELEQFDFDIQKLLEPLEAEIQQGVNLKEEDFNKDMSEDNEGFVKELLQRGDALHQTITDERKREEIKTKQHLLQTKHNALKDLRSQRRKKALEISHHWYQYKRQADDLLKWLDDIEKKLANLPDPQDEQKLKEIDRELEKKKEELNAVQRQADCLSKDGAAKAVEPTLIQLSKRWRDIESKFAQFRRLNYAQIVSCSWQTCMFATTATNRILIAITVPSAIPIWLKQRLWSANRDYFVLQYNIEFVVHDLLWIASLN</sequence>
<accession>A0ACB8FIY9</accession>
<dbReference type="EMBL" id="CM037617">
    <property type="protein sequence ID" value="KAH8005019.1"/>
    <property type="molecule type" value="Genomic_DNA"/>
</dbReference>
<organism evidence="1 2">
    <name type="scientific">Sphaerodactylus townsendi</name>
    <dbReference type="NCBI Taxonomy" id="933632"/>
    <lineage>
        <taxon>Eukaryota</taxon>
        <taxon>Metazoa</taxon>
        <taxon>Chordata</taxon>
        <taxon>Craniata</taxon>
        <taxon>Vertebrata</taxon>
        <taxon>Euteleostomi</taxon>
        <taxon>Lepidosauria</taxon>
        <taxon>Squamata</taxon>
        <taxon>Bifurcata</taxon>
        <taxon>Gekkota</taxon>
        <taxon>Sphaerodactylidae</taxon>
        <taxon>Sphaerodactylus</taxon>
    </lineage>
</organism>